<protein>
    <recommendedName>
        <fullName evidence="6">Terminase</fullName>
    </recommendedName>
</protein>
<feature type="region of interest" description="Disordered" evidence="1">
    <location>
        <begin position="639"/>
        <end position="685"/>
    </location>
</feature>
<dbReference type="GO" id="GO:0004519">
    <property type="term" value="F:endonuclease activity"/>
    <property type="evidence" value="ECO:0007669"/>
    <property type="project" value="InterPro"/>
</dbReference>
<dbReference type="Pfam" id="PF05876">
    <property type="entry name" value="GpA_ATPase"/>
    <property type="match status" value="1"/>
</dbReference>
<sequence>MSGFPGAARLVTGRIGQVLEPRPPVAVSQWLAENLVLIDGPLAGQLWNPAGAPYLTEIADCLGDDHPCNLVTVRKSQQTGASILALGWMLYIADQEPANTLYGVPGIDFLRDINGQKLQPLIDAWQKRAGRVVIEPQTSRSGAGSTTYEKKFAGGYIALGNANSVMDLSSKTTKKGVKDELSKWADIPGFGDPETLFFGRFTAFRRTKDFKILEISTPEIDTGDETGEKPGHCRIDRSFRRSDQRFWNLTCPACGNLFVHDFERLRIDAAHPHRTRYECRCGHHITETERVEAVRAGRWIPSVEGEGRHPGFHIDSFISLMMSYEAIAEDWLKAAKKGDKGAKDFANLTLGRPYRQRGDAPDHTRLMERREEGLQRFHVPAQGLLLVAAADVQMRGIWYEVAAFAPDGQSWTVDADYIPGDPSDSRADVYGLLLDRTLRREFPDAFGRTRRVDVLGIDTGYLSNAVYGFVRLNQSINLNTGHDTILALDGVPGWQKPPIGQRREVEVDLDGRKIKGGVHIYPVGTWGLKSWLYNALHKAGIRSGERVDPPGYCHFGMWLDETYFKQLTGERLEDVIVKGQVTTRKWAKTTDNHLLDCRVYNLALAEYLGLSSMSPDEWAALARARGLPDELSHVDLFTPARRLPTEDEGSSGAPPAAPPPPPEPAPPPPPPEAPAWFDRPTNDWF</sequence>
<dbReference type="InterPro" id="IPR046453">
    <property type="entry name" value="GpA_ATPase"/>
</dbReference>
<proteinExistence type="predicted"/>
<dbReference type="Proteomes" id="UP001055286">
    <property type="component" value="Unassembled WGS sequence"/>
</dbReference>
<comment type="caution">
    <text evidence="4">The sequence shown here is derived from an EMBL/GenBank/DDBJ whole genome shotgun (WGS) entry which is preliminary data.</text>
</comment>
<dbReference type="Pfam" id="PF20454">
    <property type="entry name" value="GpA_nuclease"/>
    <property type="match status" value="1"/>
</dbReference>
<dbReference type="InterPro" id="IPR046454">
    <property type="entry name" value="GpA_endonuclease"/>
</dbReference>
<gene>
    <name evidence="4" type="ORF">MPEAHAMD_5352</name>
</gene>
<dbReference type="RefSeq" id="WP_099906379.1">
    <property type="nucleotide sequence ID" value="NZ_BPQJ01000035.1"/>
</dbReference>
<evidence type="ECO:0000313" key="5">
    <source>
        <dbReference type="Proteomes" id="UP001055286"/>
    </source>
</evidence>
<keyword evidence="5" id="KW-1185">Reference proteome</keyword>
<dbReference type="AlphaFoldDB" id="A0AA37HFY8"/>
<feature type="domain" description="Phage terminase large subunit GpA ATPase" evidence="2">
    <location>
        <begin position="47"/>
        <end position="299"/>
    </location>
</feature>
<dbReference type="EMBL" id="BPQJ01000035">
    <property type="protein sequence ID" value="GJD65165.1"/>
    <property type="molecule type" value="Genomic_DNA"/>
</dbReference>
<evidence type="ECO:0008006" key="6">
    <source>
        <dbReference type="Google" id="ProtNLM"/>
    </source>
</evidence>
<evidence type="ECO:0000259" key="2">
    <source>
        <dbReference type="Pfam" id="PF05876"/>
    </source>
</evidence>
<reference evidence="4" key="1">
    <citation type="journal article" date="2016" name="Front. Microbiol.">
        <title>Genome Sequence of the Piezophilic, Mesophilic Sulfate-Reducing Bacterium Desulfovibrio indicus J2T.</title>
        <authorList>
            <person name="Cao J."/>
            <person name="Maignien L."/>
            <person name="Shao Z."/>
            <person name="Alain K."/>
            <person name="Jebbar M."/>
        </authorList>
    </citation>
    <scope>NUCLEOTIDE SEQUENCE</scope>
    <source>
        <strain evidence="4">JCM 32048</strain>
    </source>
</reference>
<reference evidence="4" key="2">
    <citation type="submission" date="2021-08" db="EMBL/GenBank/DDBJ databases">
        <authorList>
            <person name="Tani A."/>
            <person name="Ola A."/>
            <person name="Ogura Y."/>
            <person name="Katsura K."/>
            <person name="Hayashi T."/>
        </authorList>
    </citation>
    <scope>NUCLEOTIDE SEQUENCE</scope>
    <source>
        <strain evidence="4">JCM 32048</strain>
    </source>
</reference>
<evidence type="ECO:0000313" key="4">
    <source>
        <dbReference type="EMBL" id="GJD65165.1"/>
    </source>
</evidence>
<dbReference type="GO" id="GO:0016887">
    <property type="term" value="F:ATP hydrolysis activity"/>
    <property type="evidence" value="ECO:0007669"/>
    <property type="project" value="InterPro"/>
</dbReference>
<accession>A0AA37HFY8</accession>
<name>A0AA37HFY8_9HYPH</name>
<organism evidence="4 5">
    <name type="scientific">Methylobacterium frigidaeris</name>
    <dbReference type="NCBI Taxonomy" id="2038277"/>
    <lineage>
        <taxon>Bacteria</taxon>
        <taxon>Pseudomonadati</taxon>
        <taxon>Pseudomonadota</taxon>
        <taxon>Alphaproteobacteria</taxon>
        <taxon>Hyphomicrobiales</taxon>
        <taxon>Methylobacteriaceae</taxon>
        <taxon>Methylobacterium</taxon>
    </lineage>
</organism>
<evidence type="ECO:0000256" key="1">
    <source>
        <dbReference type="SAM" id="MobiDB-lite"/>
    </source>
</evidence>
<feature type="domain" description="Terminase large subunit GpA endonuclease" evidence="3">
    <location>
        <begin position="309"/>
        <end position="611"/>
    </location>
</feature>
<evidence type="ECO:0000259" key="3">
    <source>
        <dbReference type="Pfam" id="PF20454"/>
    </source>
</evidence>
<feature type="compositionally biased region" description="Pro residues" evidence="1">
    <location>
        <begin position="655"/>
        <end position="673"/>
    </location>
</feature>